<evidence type="ECO:0000256" key="1">
    <source>
        <dbReference type="ARBA" id="ARBA00000971"/>
    </source>
</evidence>
<proteinExistence type="inferred from homology"/>
<keyword evidence="4 5" id="KW-0413">Isomerase</keyword>
<dbReference type="InterPro" id="IPR046357">
    <property type="entry name" value="PPIase_dom_sf"/>
</dbReference>
<comment type="similarity">
    <text evidence="2 6">Belongs to the FKBP-type PPIase family.</text>
</comment>
<feature type="domain" description="PPIase FKBP-type" evidence="9">
    <location>
        <begin position="109"/>
        <end position="194"/>
    </location>
</feature>
<keyword evidence="8" id="KW-0732">Signal</keyword>
<evidence type="ECO:0000256" key="8">
    <source>
        <dbReference type="SAM" id="SignalP"/>
    </source>
</evidence>
<feature type="region of interest" description="Disordered" evidence="7">
    <location>
        <begin position="29"/>
        <end position="65"/>
    </location>
</feature>
<evidence type="ECO:0000256" key="7">
    <source>
        <dbReference type="SAM" id="MobiDB-lite"/>
    </source>
</evidence>
<reference evidence="10" key="1">
    <citation type="journal article" date="2022" name="Front. Microbiol.">
        <title>New perspectives on an old grouping: The genomic and phenotypic variability of Oxalobacter formigenes and the implications for calcium oxalate stone prevention.</title>
        <authorList>
            <person name="Chmiel J.A."/>
            <person name="Carr C."/>
            <person name="Stuivenberg G.A."/>
            <person name="Venema R."/>
            <person name="Chanyi R.M."/>
            <person name="Al K.F."/>
            <person name="Giguere D."/>
            <person name="Say H."/>
            <person name="Akouris P.P."/>
            <person name="Dominguez Romero S.A."/>
            <person name="Kwong A."/>
            <person name="Tai V."/>
            <person name="Koval S.F."/>
            <person name="Razvi H."/>
            <person name="Bjazevic J."/>
            <person name="Burton J.P."/>
        </authorList>
    </citation>
    <scope>NUCLEOTIDE SEQUENCE</scope>
    <source>
        <strain evidence="10">WoOx3</strain>
    </source>
</reference>
<evidence type="ECO:0000256" key="4">
    <source>
        <dbReference type="ARBA" id="ARBA00023235"/>
    </source>
</evidence>
<dbReference type="EC" id="5.2.1.8" evidence="6"/>
<comment type="catalytic activity">
    <reaction evidence="1 5 6">
        <text>[protein]-peptidylproline (omega=180) = [protein]-peptidylproline (omega=0)</text>
        <dbReference type="Rhea" id="RHEA:16237"/>
        <dbReference type="Rhea" id="RHEA-COMP:10747"/>
        <dbReference type="Rhea" id="RHEA-COMP:10748"/>
        <dbReference type="ChEBI" id="CHEBI:83833"/>
        <dbReference type="ChEBI" id="CHEBI:83834"/>
        <dbReference type="EC" id="5.2.1.8"/>
    </reaction>
</comment>
<accession>A0A9E9LWD1</accession>
<organism evidence="10 11">
    <name type="scientific">Oxalobacter vibrioformis</name>
    <dbReference type="NCBI Taxonomy" id="933080"/>
    <lineage>
        <taxon>Bacteria</taxon>
        <taxon>Pseudomonadati</taxon>
        <taxon>Pseudomonadota</taxon>
        <taxon>Betaproteobacteria</taxon>
        <taxon>Burkholderiales</taxon>
        <taxon>Oxalobacteraceae</taxon>
        <taxon>Oxalobacter</taxon>
    </lineage>
</organism>
<evidence type="ECO:0000259" key="9">
    <source>
        <dbReference type="PROSITE" id="PS50059"/>
    </source>
</evidence>
<evidence type="ECO:0000256" key="5">
    <source>
        <dbReference type="PROSITE-ProRule" id="PRU00277"/>
    </source>
</evidence>
<dbReference type="GO" id="GO:0003755">
    <property type="term" value="F:peptidyl-prolyl cis-trans isomerase activity"/>
    <property type="evidence" value="ECO:0007669"/>
    <property type="project" value="UniProtKB-UniRule"/>
</dbReference>
<evidence type="ECO:0000256" key="2">
    <source>
        <dbReference type="ARBA" id="ARBA00006577"/>
    </source>
</evidence>
<dbReference type="PROSITE" id="PS50059">
    <property type="entry name" value="FKBP_PPIASE"/>
    <property type="match status" value="1"/>
</dbReference>
<dbReference type="PANTHER" id="PTHR43811">
    <property type="entry name" value="FKBP-TYPE PEPTIDYL-PROLYL CIS-TRANS ISOMERASE FKPA"/>
    <property type="match status" value="1"/>
</dbReference>
<dbReference type="KEGG" id="ovb:NB640_11880"/>
<dbReference type="SUPFAM" id="SSF54534">
    <property type="entry name" value="FKBP-like"/>
    <property type="match status" value="1"/>
</dbReference>
<feature type="chain" id="PRO_5039022401" description="Peptidyl-prolyl cis-trans isomerase" evidence="8">
    <location>
        <begin position="29"/>
        <end position="195"/>
    </location>
</feature>
<keyword evidence="11" id="KW-1185">Reference proteome</keyword>
<dbReference type="Pfam" id="PF00254">
    <property type="entry name" value="FKBP_C"/>
    <property type="match status" value="1"/>
</dbReference>
<dbReference type="RefSeq" id="WP_269308907.1">
    <property type="nucleotide sequence ID" value="NZ_CP098242.1"/>
</dbReference>
<dbReference type="AlphaFoldDB" id="A0A9E9LWD1"/>
<evidence type="ECO:0000313" key="10">
    <source>
        <dbReference type="EMBL" id="WAW09902.1"/>
    </source>
</evidence>
<keyword evidence="3 5" id="KW-0697">Rotamase</keyword>
<evidence type="ECO:0000256" key="6">
    <source>
        <dbReference type="RuleBase" id="RU003915"/>
    </source>
</evidence>
<dbReference type="InterPro" id="IPR001179">
    <property type="entry name" value="PPIase_FKBP_dom"/>
</dbReference>
<protein>
    <recommendedName>
        <fullName evidence="6">Peptidyl-prolyl cis-trans isomerase</fullName>
        <ecNumber evidence="6">5.2.1.8</ecNumber>
    </recommendedName>
</protein>
<name>A0A9E9LWD1_9BURK</name>
<gene>
    <name evidence="10" type="ORF">NB640_11880</name>
</gene>
<evidence type="ECO:0000256" key="3">
    <source>
        <dbReference type="ARBA" id="ARBA00023110"/>
    </source>
</evidence>
<dbReference type="PANTHER" id="PTHR43811:SF19">
    <property type="entry name" value="39 KDA FK506-BINDING NUCLEAR PROTEIN"/>
    <property type="match status" value="1"/>
</dbReference>
<evidence type="ECO:0000313" key="11">
    <source>
        <dbReference type="Proteomes" id="UP001156215"/>
    </source>
</evidence>
<sequence length="195" mass="20946">MNRKFSSFVTFALVILVGTALAMPQASAQEPAQQAAQPQAAPAQQPQAQPQTQQAQPQAQPAVVSPAATNALPAATNALPKRNPNEITLYNGVKMEVMRAADGPKPAPNAIVHIQYIGHLEDGTEFDRSYSRRYPSIYKLSDVIGCWQTGIPEMNVGSKVKFTCPPGSANGARPVDFIWGDTTLYFIIELIAIVG</sequence>
<dbReference type="Gene3D" id="3.10.50.40">
    <property type="match status" value="1"/>
</dbReference>
<dbReference type="EMBL" id="CP098242">
    <property type="protein sequence ID" value="WAW09902.1"/>
    <property type="molecule type" value="Genomic_DNA"/>
</dbReference>
<dbReference type="Proteomes" id="UP001156215">
    <property type="component" value="Chromosome"/>
</dbReference>
<feature type="signal peptide" evidence="8">
    <location>
        <begin position="1"/>
        <end position="28"/>
    </location>
</feature>